<gene>
    <name evidence="11" type="ORF">ACFQBQ_15905</name>
</gene>
<evidence type="ECO:0000313" key="11">
    <source>
        <dbReference type="EMBL" id="MFC6647033.1"/>
    </source>
</evidence>
<evidence type="ECO:0000256" key="1">
    <source>
        <dbReference type="ARBA" id="ARBA00001927"/>
    </source>
</evidence>
<name>A0ABW1ZFS5_9BACT</name>
<dbReference type="SUPFAM" id="SSF54862">
    <property type="entry name" value="4Fe-4S ferredoxins"/>
    <property type="match status" value="1"/>
</dbReference>
<keyword evidence="8 9" id="KW-0411">Iron-sulfur</keyword>
<evidence type="ECO:0000256" key="5">
    <source>
        <dbReference type="ARBA" id="ARBA00022723"/>
    </source>
</evidence>
<keyword evidence="4 9" id="KW-0004">4Fe-4S</keyword>
<accession>A0ABW1ZFS5</accession>
<feature type="domain" description="4Fe-4S ferredoxin-type" evidence="10">
    <location>
        <begin position="39"/>
        <end position="68"/>
    </location>
</feature>
<dbReference type="Pfam" id="PF12838">
    <property type="entry name" value="Fer4_7"/>
    <property type="match status" value="1"/>
</dbReference>
<evidence type="ECO:0000256" key="9">
    <source>
        <dbReference type="RuleBase" id="RU365098"/>
    </source>
</evidence>
<evidence type="ECO:0000259" key="10">
    <source>
        <dbReference type="PROSITE" id="PS51379"/>
    </source>
</evidence>
<proteinExistence type="predicted"/>
<organism evidence="11 12">
    <name type="scientific">Granulicella cerasi</name>
    <dbReference type="NCBI Taxonomy" id="741063"/>
    <lineage>
        <taxon>Bacteria</taxon>
        <taxon>Pseudomonadati</taxon>
        <taxon>Acidobacteriota</taxon>
        <taxon>Terriglobia</taxon>
        <taxon>Terriglobales</taxon>
        <taxon>Acidobacteriaceae</taxon>
        <taxon>Granulicella</taxon>
    </lineage>
</organism>
<comment type="cofactor">
    <cofactor evidence="2 9">
        <name>[4Fe-4S] cluster</name>
        <dbReference type="ChEBI" id="CHEBI:49883"/>
    </cofactor>
</comment>
<dbReference type="PANTHER" id="PTHR42859">
    <property type="entry name" value="OXIDOREDUCTASE"/>
    <property type="match status" value="1"/>
</dbReference>
<dbReference type="PROSITE" id="PS00198">
    <property type="entry name" value="4FE4S_FER_1"/>
    <property type="match status" value="1"/>
</dbReference>
<evidence type="ECO:0000256" key="4">
    <source>
        <dbReference type="ARBA" id="ARBA00022485"/>
    </source>
</evidence>
<dbReference type="Proteomes" id="UP001596391">
    <property type="component" value="Unassembled WGS sequence"/>
</dbReference>
<comment type="caution">
    <text evidence="11">The sequence shown here is derived from an EMBL/GenBank/DDBJ whole genome shotgun (WGS) entry which is preliminary data.</text>
</comment>
<reference evidence="12" key="1">
    <citation type="journal article" date="2019" name="Int. J. Syst. Evol. Microbiol.">
        <title>The Global Catalogue of Microorganisms (GCM) 10K type strain sequencing project: providing services to taxonomists for standard genome sequencing and annotation.</title>
        <authorList>
            <consortium name="The Broad Institute Genomics Platform"/>
            <consortium name="The Broad Institute Genome Sequencing Center for Infectious Disease"/>
            <person name="Wu L."/>
            <person name="Ma J."/>
        </authorList>
    </citation>
    <scope>NUCLEOTIDE SEQUENCE [LARGE SCALE GENOMIC DNA]</scope>
    <source>
        <strain evidence="12">CGMCC 1.16026</strain>
    </source>
</reference>
<dbReference type="PANTHER" id="PTHR42859:SF2">
    <property type="entry name" value="FERREDOXIN"/>
    <property type="match status" value="1"/>
</dbReference>
<keyword evidence="7 9" id="KW-0408">Iron</keyword>
<evidence type="ECO:0000256" key="7">
    <source>
        <dbReference type="ARBA" id="ARBA00023004"/>
    </source>
</evidence>
<dbReference type="InterPro" id="IPR017896">
    <property type="entry name" value="4Fe4S_Fe-S-bd"/>
</dbReference>
<comment type="function">
    <text evidence="9">Ferredoxins are iron-sulfur proteins that transfer electrons in a wide variety of metabolic reactions.</text>
</comment>
<keyword evidence="3 9" id="KW-0813">Transport</keyword>
<feature type="domain" description="4Fe-4S ferredoxin-type" evidence="10">
    <location>
        <begin position="1"/>
        <end position="31"/>
    </location>
</feature>
<dbReference type="EMBL" id="JBHSWI010000001">
    <property type="protein sequence ID" value="MFC6647033.1"/>
    <property type="molecule type" value="Genomic_DNA"/>
</dbReference>
<dbReference type="InterPro" id="IPR017900">
    <property type="entry name" value="4Fe4S_Fe_S_CS"/>
</dbReference>
<evidence type="ECO:0000313" key="12">
    <source>
        <dbReference type="Proteomes" id="UP001596391"/>
    </source>
</evidence>
<sequence length="86" mass="9310">MAYVIAEPCIGTKDRACTDACPVDCIHPKAGEPGSEELDQLFIDPVECIDCGACVPVCPVSAIYASDDLPDNWVHFRDLNATHFGR</sequence>
<dbReference type="InterPro" id="IPR050294">
    <property type="entry name" value="RnfB_subfamily"/>
</dbReference>
<dbReference type="Gene3D" id="3.30.70.20">
    <property type="match status" value="1"/>
</dbReference>
<evidence type="ECO:0000256" key="2">
    <source>
        <dbReference type="ARBA" id="ARBA00001966"/>
    </source>
</evidence>
<comment type="cofactor">
    <cofactor evidence="1">
        <name>[3Fe-4S] cluster</name>
        <dbReference type="ChEBI" id="CHEBI:21137"/>
    </cofactor>
</comment>
<protein>
    <recommendedName>
        <fullName evidence="9">Ferredoxin</fullName>
    </recommendedName>
</protein>
<keyword evidence="5 9" id="KW-0479">Metal-binding</keyword>
<evidence type="ECO:0000256" key="8">
    <source>
        <dbReference type="ARBA" id="ARBA00023014"/>
    </source>
</evidence>
<dbReference type="InterPro" id="IPR000813">
    <property type="entry name" value="7Fe_ferredoxin"/>
</dbReference>
<dbReference type="RefSeq" id="WP_263371034.1">
    <property type="nucleotide sequence ID" value="NZ_JAGSYD010000002.1"/>
</dbReference>
<dbReference type="PROSITE" id="PS51379">
    <property type="entry name" value="4FE4S_FER_2"/>
    <property type="match status" value="2"/>
</dbReference>
<keyword evidence="12" id="KW-1185">Reference proteome</keyword>
<evidence type="ECO:0000256" key="3">
    <source>
        <dbReference type="ARBA" id="ARBA00022448"/>
    </source>
</evidence>
<evidence type="ECO:0000256" key="6">
    <source>
        <dbReference type="ARBA" id="ARBA00022982"/>
    </source>
</evidence>
<dbReference type="PRINTS" id="PR00354">
    <property type="entry name" value="7FE8SFRDOXIN"/>
</dbReference>
<keyword evidence="6 9" id="KW-0249">Electron transport</keyword>